<dbReference type="EMBL" id="BMAT01003506">
    <property type="protein sequence ID" value="GFS26833.1"/>
    <property type="molecule type" value="Genomic_DNA"/>
</dbReference>
<sequence length="114" mass="12634">MSKTAMWKSIMSNESSSNLASQNFDDGDHRGSSKNRRNRGGKSQKLLRHVSEEQDDGHGPLKKGEESHFVGDERTTLCNGDGIGNEAADTDYDEDFGAISFEVVSFRSSRGYNR</sequence>
<keyword evidence="3" id="KW-1185">Reference proteome</keyword>
<organism evidence="2 3">
    <name type="scientific">Elysia marginata</name>
    <dbReference type="NCBI Taxonomy" id="1093978"/>
    <lineage>
        <taxon>Eukaryota</taxon>
        <taxon>Metazoa</taxon>
        <taxon>Spiralia</taxon>
        <taxon>Lophotrochozoa</taxon>
        <taxon>Mollusca</taxon>
        <taxon>Gastropoda</taxon>
        <taxon>Heterobranchia</taxon>
        <taxon>Euthyneura</taxon>
        <taxon>Panpulmonata</taxon>
        <taxon>Sacoglossa</taxon>
        <taxon>Placobranchoidea</taxon>
        <taxon>Plakobranchidae</taxon>
        <taxon>Elysia</taxon>
    </lineage>
</organism>
<proteinExistence type="predicted"/>
<comment type="caution">
    <text evidence="2">The sequence shown here is derived from an EMBL/GenBank/DDBJ whole genome shotgun (WGS) entry which is preliminary data.</text>
</comment>
<feature type="compositionally biased region" description="Basic and acidic residues" evidence="1">
    <location>
        <begin position="49"/>
        <end position="75"/>
    </location>
</feature>
<name>A0AAV4JXV5_9GAST</name>
<dbReference type="Proteomes" id="UP000762676">
    <property type="component" value="Unassembled WGS sequence"/>
</dbReference>
<gene>
    <name evidence="2" type="ORF">ElyMa_001731200</name>
</gene>
<reference evidence="2 3" key="1">
    <citation type="journal article" date="2021" name="Elife">
        <title>Chloroplast acquisition without the gene transfer in kleptoplastic sea slugs, Plakobranchus ocellatus.</title>
        <authorList>
            <person name="Maeda T."/>
            <person name="Takahashi S."/>
            <person name="Yoshida T."/>
            <person name="Shimamura S."/>
            <person name="Takaki Y."/>
            <person name="Nagai Y."/>
            <person name="Toyoda A."/>
            <person name="Suzuki Y."/>
            <person name="Arimoto A."/>
            <person name="Ishii H."/>
            <person name="Satoh N."/>
            <person name="Nishiyama T."/>
            <person name="Hasebe M."/>
            <person name="Maruyama T."/>
            <person name="Minagawa J."/>
            <person name="Obokata J."/>
            <person name="Shigenobu S."/>
        </authorList>
    </citation>
    <scope>NUCLEOTIDE SEQUENCE [LARGE SCALE GENOMIC DNA]</scope>
</reference>
<dbReference type="AlphaFoldDB" id="A0AAV4JXV5"/>
<accession>A0AAV4JXV5</accession>
<evidence type="ECO:0000313" key="3">
    <source>
        <dbReference type="Proteomes" id="UP000762676"/>
    </source>
</evidence>
<protein>
    <submittedName>
        <fullName evidence="2">Uncharacterized protein</fullName>
    </submittedName>
</protein>
<feature type="compositionally biased region" description="Polar residues" evidence="1">
    <location>
        <begin position="10"/>
        <end position="24"/>
    </location>
</feature>
<feature type="compositionally biased region" description="Basic residues" evidence="1">
    <location>
        <begin position="32"/>
        <end position="48"/>
    </location>
</feature>
<evidence type="ECO:0000256" key="1">
    <source>
        <dbReference type="SAM" id="MobiDB-lite"/>
    </source>
</evidence>
<evidence type="ECO:0000313" key="2">
    <source>
        <dbReference type="EMBL" id="GFS26833.1"/>
    </source>
</evidence>
<feature type="region of interest" description="Disordered" evidence="1">
    <location>
        <begin position="1"/>
        <end position="82"/>
    </location>
</feature>